<proteinExistence type="predicted"/>
<dbReference type="InterPro" id="IPR014054">
    <property type="entry name" value="Phage_regulatory_Rha"/>
</dbReference>
<comment type="caution">
    <text evidence="1">The sequence shown here is derived from an EMBL/GenBank/DDBJ whole genome shotgun (WGS) entry which is preliminary data.</text>
</comment>
<dbReference type="AlphaFoldDB" id="A0A099YD70"/>
<dbReference type="Proteomes" id="UP000030001">
    <property type="component" value="Unassembled WGS sequence"/>
</dbReference>
<sequence>MMQNVNKESVIRYVGESKQQVIDSRDVAKMIGKTHKNLMRDIRSYISDLEPGSKLSPAKFFIESTYVDQNNQERPCFLLTKQGCEFVANKLTGRKGTIFTATYVSLFNEYEAEHNGKTVVIDSKLEHEKLAYKREWLIEMRKQNVNKAHELRNQDVKLYLELGKVADDYQRPRMATDFRNEAIRAMSALPVGARREYSATEIGNIIGVSPIAIGKWANKLGVKRDADMSYRDHDGAWRYFPEALKVFQDNALEIQDDDLGL</sequence>
<reference evidence="1 2" key="1">
    <citation type="submission" date="2014-09" db="EMBL/GenBank/DDBJ databases">
        <title>Lactobacillus mucosae CRL573 Genome Sequencing.</title>
        <authorList>
            <person name="Bleckwedel J."/>
            <person name="Teran L.C."/>
            <person name="Bonacina J."/>
            <person name="Saavedra L."/>
            <person name="Mozzi F.B."/>
            <person name="Raya R.R."/>
        </authorList>
    </citation>
    <scope>NUCLEOTIDE SEQUENCE [LARGE SCALE GENOMIC DNA]</scope>
    <source>
        <strain evidence="1 2">CRL573</strain>
    </source>
</reference>
<name>A0A099YD70_LIMMU</name>
<dbReference type="EMBL" id="JROC01000032">
    <property type="protein sequence ID" value="KGL66853.1"/>
    <property type="molecule type" value="Genomic_DNA"/>
</dbReference>
<dbReference type="NCBIfam" id="TIGR02681">
    <property type="entry name" value="phage_pRha"/>
    <property type="match status" value="1"/>
</dbReference>
<accession>A0A099YD70</accession>
<dbReference type="Pfam" id="PF09669">
    <property type="entry name" value="Phage_pRha"/>
    <property type="match status" value="1"/>
</dbReference>
<protein>
    <submittedName>
        <fullName evidence="1">Antirepressor</fullName>
    </submittedName>
</protein>
<gene>
    <name evidence="1" type="ORF">LX03_06040</name>
</gene>
<evidence type="ECO:0000313" key="2">
    <source>
        <dbReference type="Proteomes" id="UP000030001"/>
    </source>
</evidence>
<organism evidence="1 2">
    <name type="scientific">Limosilactobacillus mucosae</name>
    <name type="common">Lactobacillus mucosae</name>
    <dbReference type="NCBI Taxonomy" id="97478"/>
    <lineage>
        <taxon>Bacteria</taxon>
        <taxon>Bacillati</taxon>
        <taxon>Bacillota</taxon>
        <taxon>Bacilli</taxon>
        <taxon>Lactobacillales</taxon>
        <taxon>Lactobacillaceae</taxon>
        <taxon>Limosilactobacillus</taxon>
    </lineage>
</organism>
<evidence type="ECO:0000313" key="1">
    <source>
        <dbReference type="EMBL" id="KGL66853.1"/>
    </source>
</evidence>